<feature type="chain" id="PRO_5042824981" evidence="10">
    <location>
        <begin position="24"/>
        <end position="456"/>
    </location>
</feature>
<evidence type="ECO:0000256" key="1">
    <source>
        <dbReference type="ARBA" id="ARBA00004236"/>
    </source>
</evidence>
<evidence type="ECO:0000256" key="3">
    <source>
        <dbReference type="ARBA" id="ARBA00022475"/>
    </source>
</evidence>
<dbReference type="Gene3D" id="3.80.10.10">
    <property type="entry name" value="Ribonuclease Inhibitor"/>
    <property type="match status" value="3"/>
</dbReference>
<keyword evidence="3" id="KW-1003">Cell membrane</keyword>
<evidence type="ECO:0000256" key="10">
    <source>
        <dbReference type="SAM" id="SignalP"/>
    </source>
</evidence>
<evidence type="ECO:0000256" key="5">
    <source>
        <dbReference type="ARBA" id="ARBA00022729"/>
    </source>
</evidence>
<name>A0AAN8Z7F4_9MAGN</name>
<evidence type="ECO:0000256" key="7">
    <source>
        <dbReference type="ARBA" id="ARBA00023136"/>
    </source>
</evidence>
<evidence type="ECO:0000259" key="11">
    <source>
        <dbReference type="Pfam" id="PF23598"/>
    </source>
</evidence>
<evidence type="ECO:0000313" key="13">
    <source>
        <dbReference type="Proteomes" id="UP001370490"/>
    </source>
</evidence>
<feature type="signal peptide" evidence="10">
    <location>
        <begin position="1"/>
        <end position="23"/>
    </location>
</feature>
<sequence length="456" mass="50790">SVGCKVQVLVLFFILVFDVWGSGEGVSSISIAPMEKNEREALYLAIQGFAGNWWNGSDLYPDPCGWTPIQGVSCDYFYGFWHITSLTIGPMYDNSLNCTQNATFNPQLYELRYLKSLFFFNCFLSPYQNPITIENSNWENFANTLESLEFRSNPGLIGTIPTTLTCLKNLQSLVLLDNGLTGKLPANIGNLIKLRRLVTAGNRLVGQIPASIGGMSELLIIDLSRNGLYGSILPSIFGNLTSLLKLDLSKNMLQGNLPREIVMLKNLTLLDLSWNKFSSGLTNSVEGMISLKELILSGNPVGGDLMSIEWKSFPNLEILEFSNMGLVGNIPNSMTDLRNLKFLGLDNNSLTGEIPPRLEELPSLHALRIRGNNFTGKLQFSKGFYEKLGRRFEAWNNPNLCYSLEMNSSDYVPYGVKPCENEEEPKEETGARICNQDSHFVTSRVPSISGVSLIWK</sequence>
<proteinExistence type="predicted"/>
<dbReference type="Proteomes" id="UP001370490">
    <property type="component" value="Unassembled WGS sequence"/>
</dbReference>
<evidence type="ECO:0000313" key="12">
    <source>
        <dbReference type="EMBL" id="KAK6925200.1"/>
    </source>
</evidence>
<dbReference type="SUPFAM" id="SSF52058">
    <property type="entry name" value="L domain-like"/>
    <property type="match status" value="1"/>
</dbReference>
<reference evidence="12 13" key="1">
    <citation type="submission" date="2023-12" db="EMBL/GenBank/DDBJ databases">
        <title>A high-quality genome assembly for Dillenia turbinata (Dilleniales).</title>
        <authorList>
            <person name="Chanderbali A."/>
        </authorList>
    </citation>
    <scope>NUCLEOTIDE SEQUENCE [LARGE SCALE GENOMIC DNA]</scope>
    <source>
        <strain evidence="12">LSX21</strain>
        <tissue evidence="12">Leaf</tissue>
    </source>
</reference>
<evidence type="ECO:0000256" key="4">
    <source>
        <dbReference type="ARBA" id="ARBA00022614"/>
    </source>
</evidence>
<dbReference type="AlphaFoldDB" id="A0AAN8Z7F4"/>
<keyword evidence="5 10" id="KW-0732">Signal</keyword>
<comment type="subcellular location">
    <subcellularLocation>
        <location evidence="1">Cell membrane</location>
    </subcellularLocation>
    <subcellularLocation>
        <location evidence="2">Membrane</location>
        <topology evidence="2">Single-pass type I membrane protein</topology>
    </subcellularLocation>
</comment>
<feature type="domain" description="Disease resistance R13L4/SHOC-2-like LRR" evidence="11">
    <location>
        <begin position="166"/>
        <end position="388"/>
    </location>
</feature>
<dbReference type="InterPro" id="IPR051716">
    <property type="entry name" value="Plant_RL_S/T_kinase"/>
</dbReference>
<feature type="non-terminal residue" evidence="12">
    <location>
        <position position="1"/>
    </location>
</feature>
<evidence type="ECO:0000256" key="2">
    <source>
        <dbReference type="ARBA" id="ARBA00004479"/>
    </source>
</evidence>
<comment type="caution">
    <text evidence="12">The sequence shown here is derived from an EMBL/GenBank/DDBJ whole genome shotgun (WGS) entry which is preliminary data.</text>
</comment>
<evidence type="ECO:0000256" key="9">
    <source>
        <dbReference type="ARBA" id="ARBA00023180"/>
    </source>
</evidence>
<feature type="non-terminal residue" evidence="12">
    <location>
        <position position="456"/>
    </location>
</feature>
<keyword evidence="13" id="KW-1185">Reference proteome</keyword>
<keyword evidence="7" id="KW-0472">Membrane</keyword>
<dbReference type="GO" id="GO:0051707">
    <property type="term" value="P:response to other organism"/>
    <property type="evidence" value="ECO:0007669"/>
    <property type="project" value="UniProtKB-ARBA"/>
</dbReference>
<dbReference type="PANTHER" id="PTHR48053">
    <property type="entry name" value="LEUCINE RICH REPEAT FAMILY PROTEIN, EXPRESSED"/>
    <property type="match status" value="1"/>
</dbReference>
<evidence type="ECO:0000256" key="8">
    <source>
        <dbReference type="ARBA" id="ARBA00023170"/>
    </source>
</evidence>
<dbReference type="Pfam" id="PF23598">
    <property type="entry name" value="LRR_14"/>
    <property type="match status" value="1"/>
</dbReference>
<dbReference type="InterPro" id="IPR032675">
    <property type="entry name" value="LRR_dom_sf"/>
</dbReference>
<gene>
    <name evidence="12" type="ORF">RJ641_009526</name>
</gene>
<accession>A0AAN8Z7F4</accession>
<keyword evidence="6" id="KW-0677">Repeat</keyword>
<dbReference type="EMBL" id="JBAMMX010000016">
    <property type="protein sequence ID" value="KAK6925200.1"/>
    <property type="molecule type" value="Genomic_DNA"/>
</dbReference>
<keyword evidence="9" id="KW-0325">Glycoprotein</keyword>
<keyword evidence="8" id="KW-0675">Receptor</keyword>
<evidence type="ECO:0000256" key="6">
    <source>
        <dbReference type="ARBA" id="ARBA00022737"/>
    </source>
</evidence>
<keyword evidence="4" id="KW-0433">Leucine-rich repeat</keyword>
<organism evidence="12 13">
    <name type="scientific">Dillenia turbinata</name>
    <dbReference type="NCBI Taxonomy" id="194707"/>
    <lineage>
        <taxon>Eukaryota</taxon>
        <taxon>Viridiplantae</taxon>
        <taxon>Streptophyta</taxon>
        <taxon>Embryophyta</taxon>
        <taxon>Tracheophyta</taxon>
        <taxon>Spermatophyta</taxon>
        <taxon>Magnoliopsida</taxon>
        <taxon>eudicotyledons</taxon>
        <taxon>Gunneridae</taxon>
        <taxon>Pentapetalae</taxon>
        <taxon>Dilleniales</taxon>
        <taxon>Dilleniaceae</taxon>
        <taxon>Dillenia</taxon>
    </lineage>
</organism>
<protein>
    <submittedName>
        <fullName evidence="12">Leucine-rich repeat</fullName>
    </submittedName>
</protein>
<dbReference type="InterPro" id="IPR055414">
    <property type="entry name" value="LRR_R13L4/SHOC2-like"/>
</dbReference>
<dbReference type="PANTHER" id="PTHR48053:SF44">
    <property type="entry name" value="LEUCINE-RICH REPEAT DOMAIN, L DOMAIN-CONTAINING PROTEIN-RELATED"/>
    <property type="match status" value="1"/>
</dbReference>
<dbReference type="FunFam" id="3.80.10.10:FF:000269">
    <property type="entry name" value="Piriformospora indica-insensitive protein 2"/>
    <property type="match status" value="1"/>
</dbReference>
<dbReference type="GO" id="GO:0005886">
    <property type="term" value="C:plasma membrane"/>
    <property type="evidence" value="ECO:0007669"/>
    <property type="project" value="UniProtKB-SubCell"/>
</dbReference>